<dbReference type="Pfam" id="PF08245">
    <property type="entry name" value="Mur_ligase_M"/>
    <property type="match status" value="1"/>
</dbReference>
<comment type="pathway">
    <text evidence="10 11">Cell wall biogenesis; peptidoglycan biosynthesis.</text>
</comment>
<evidence type="ECO:0000256" key="1">
    <source>
        <dbReference type="ARBA" id="ARBA00022490"/>
    </source>
</evidence>
<comment type="subcellular location">
    <subcellularLocation>
        <location evidence="10 11">Cytoplasm</location>
    </subcellularLocation>
</comment>
<evidence type="ECO:0000256" key="9">
    <source>
        <dbReference type="ARBA" id="ARBA00023316"/>
    </source>
</evidence>
<evidence type="ECO:0000256" key="8">
    <source>
        <dbReference type="ARBA" id="ARBA00023306"/>
    </source>
</evidence>
<dbReference type="InterPro" id="IPR005863">
    <property type="entry name" value="UDP-N-AcMur_synth"/>
</dbReference>
<keyword evidence="7 10" id="KW-0573">Peptidoglycan synthesis</keyword>
<evidence type="ECO:0000259" key="14">
    <source>
        <dbReference type="Pfam" id="PF08245"/>
    </source>
</evidence>
<evidence type="ECO:0000256" key="4">
    <source>
        <dbReference type="ARBA" id="ARBA00022741"/>
    </source>
</evidence>
<comment type="catalytic activity">
    <reaction evidence="10 11">
        <text>D-alanyl-D-alanine + UDP-N-acetyl-alpha-D-muramoyl-L-alanyl-gamma-D-glutamyl-meso-2,6-diaminopimelate + ATP = UDP-N-acetyl-alpha-D-muramoyl-L-alanyl-gamma-D-glutamyl-meso-2,6-diaminopimeloyl-D-alanyl-D-alanine + ADP + phosphate + H(+)</text>
        <dbReference type="Rhea" id="RHEA:28374"/>
        <dbReference type="ChEBI" id="CHEBI:15378"/>
        <dbReference type="ChEBI" id="CHEBI:30616"/>
        <dbReference type="ChEBI" id="CHEBI:43474"/>
        <dbReference type="ChEBI" id="CHEBI:57822"/>
        <dbReference type="ChEBI" id="CHEBI:61386"/>
        <dbReference type="ChEBI" id="CHEBI:83905"/>
        <dbReference type="ChEBI" id="CHEBI:456216"/>
        <dbReference type="EC" id="6.3.2.10"/>
    </reaction>
</comment>
<dbReference type="RefSeq" id="WP_200673335.1">
    <property type="nucleotide sequence ID" value="NZ_JAACYA010000001.1"/>
</dbReference>
<dbReference type="Proteomes" id="UP000772812">
    <property type="component" value="Unassembled WGS sequence"/>
</dbReference>
<dbReference type="EC" id="6.3.2.10" evidence="10 11"/>
<dbReference type="Pfam" id="PF01225">
    <property type="entry name" value="Mur_ligase"/>
    <property type="match status" value="1"/>
</dbReference>
<dbReference type="Gene3D" id="3.40.1390.10">
    <property type="entry name" value="MurE/MurF, N-terminal domain"/>
    <property type="match status" value="1"/>
</dbReference>
<gene>
    <name evidence="10 15" type="primary">murF</name>
    <name evidence="15" type="ORF">GWK41_02500</name>
</gene>
<evidence type="ECO:0000256" key="3">
    <source>
        <dbReference type="ARBA" id="ARBA00022618"/>
    </source>
</evidence>
<reference evidence="15 16" key="1">
    <citation type="journal article" date="2021" name="Syst. Appl. Microbiol.">
        <title>Persephonella atlantica sp. nov.: How to adapt to physico-chemical gradients in high temperature hydrothermal habitats.</title>
        <authorList>
            <person name="Francois D.X."/>
            <person name="Godfroy A."/>
            <person name="Mathien C."/>
            <person name="Aube J."/>
            <person name="Cathalot C."/>
            <person name="Lesongeur F."/>
            <person name="L'Haridon S."/>
            <person name="Philippon X."/>
            <person name="Roussel E.G."/>
        </authorList>
    </citation>
    <scope>NUCLEOTIDE SEQUENCE [LARGE SCALE GENOMIC DNA]</scope>
    <source>
        <strain evidence="15 16">MO1340</strain>
    </source>
</reference>
<feature type="domain" description="Mur ligase N-terminal catalytic" evidence="12">
    <location>
        <begin position="22"/>
        <end position="69"/>
    </location>
</feature>
<keyword evidence="6 10" id="KW-0133">Cell shape</keyword>
<sequence length="434" mass="48719">MDIKTVLHITEGKADSFVNKKIKTFHIDSRKISEGDFFVPLKGEKHDGHDFIPDAVKRGASGFFTEKPTTYPNGILVENSLKALTQVGRFKRKQLKTAVGITGTAGKTTTKELLKFILSDFFPIYATEGNLNNEIGLPLTLANIPERAEVGIFEMGAGKIGDIRHLVNIAQPQIRILTAIGHGHTEKFGSLENVIKGKGEIFEGGEVCILPYSLLKHYRLKNFVTFGTEENADIKVISVKITERGTEGILSVKNHSFNIFIPVYSKALFHNLGAVFGVLEYMEISLQKAIEKLSDFSLPEGRGKIMQIGDFTIIDDTYNANPLSVENAIYTLSAIPKYRIIVLGDMLELGRYSQHLHHKIGKLIGKSQIDTAVFYGKEMKNAYEEASKKVRSFYFKSKDEVVEFLYREREKKPVILIKGSRGMKMEEIIHRLKC</sequence>
<dbReference type="Gene3D" id="3.90.190.20">
    <property type="entry name" value="Mur ligase, C-terminal domain"/>
    <property type="match status" value="1"/>
</dbReference>
<keyword evidence="5 10" id="KW-0067">ATP-binding</keyword>
<dbReference type="Pfam" id="PF02875">
    <property type="entry name" value="Mur_ligase_C"/>
    <property type="match status" value="1"/>
</dbReference>
<dbReference type="PANTHER" id="PTHR43024">
    <property type="entry name" value="UDP-N-ACETYLMURAMOYL-TRIPEPTIDE--D-ALANYL-D-ALANINE LIGASE"/>
    <property type="match status" value="1"/>
</dbReference>
<name>A0ABS1GG85_9AQUI</name>
<dbReference type="InterPro" id="IPR013221">
    <property type="entry name" value="Mur_ligase_cen"/>
</dbReference>
<organism evidence="15 16">
    <name type="scientific">Persephonella atlantica</name>
    <dbReference type="NCBI Taxonomy" id="2699429"/>
    <lineage>
        <taxon>Bacteria</taxon>
        <taxon>Pseudomonadati</taxon>
        <taxon>Aquificota</taxon>
        <taxon>Aquificia</taxon>
        <taxon>Aquificales</taxon>
        <taxon>Hydrogenothermaceae</taxon>
        <taxon>Persephonella</taxon>
    </lineage>
</organism>
<evidence type="ECO:0000256" key="7">
    <source>
        <dbReference type="ARBA" id="ARBA00022984"/>
    </source>
</evidence>
<keyword evidence="4 10" id="KW-0547">Nucleotide-binding</keyword>
<keyword evidence="9 10" id="KW-0961">Cell wall biogenesis/degradation</keyword>
<keyword evidence="1 10" id="KW-0963">Cytoplasm</keyword>
<evidence type="ECO:0000256" key="11">
    <source>
        <dbReference type="RuleBase" id="RU004136"/>
    </source>
</evidence>
<dbReference type="NCBIfam" id="TIGR01143">
    <property type="entry name" value="murF"/>
    <property type="match status" value="1"/>
</dbReference>
<keyword evidence="2 10" id="KW-0436">Ligase</keyword>
<dbReference type="InterPro" id="IPR051046">
    <property type="entry name" value="MurCDEF_CellWall_CoF430Synth"/>
</dbReference>
<dbReference type="EMBL" id="JAACYA010000001">
    <property type="protein sequence ID" value="MBK3331938.1"/>
    <property type="molecule type" value="Genomic_DNA"/>
</dbReference>
<evidence type="ECO:0000259" key="12">
    <source>
        <dbReference type="Pfam" id="PF01225"/>
    </source>
</evidence>
<dbReference type="InterPro" id="IPR000713">
    <property type="entry name" value="Mur_ligase_N"/>
</dbReference>
<evidence type="ECO:0000256" key="10">
    <source>
        <dbReference type="HAMAP-Rule" id="MF_02019"/>
    </source>
</evidence>
<accession>A0ABS1GG85</accession>
<keyword evidence="8 10" id="KW-0131">Cell cycle</keyword>
<dbReference type="GO" id="GO:0016874">
    <property type="term" value="F:ligase activity"/>
    <property type="evidence" value="ECO:0007669"/>
    <property type="project" value="UniProtKB-KW"/>
</dbReference>
<evidence type="ECO:0000313" key="16">
    <source>
        <dbReference type="Proteomes" id="UP000772812"/>
    </source>
</evidence>
<feature type="binding site" evidence="10">
    <location>
        <begin position="103"/>
        <end position="109"/>
    </location>
    <ligand>
        <name>ATP</name>
        <dbReference type="ChEBI" id="CHEBI:30616"/>
    </ligand>
</feature>
<evidence type="ECO:0000256" key="2">
    <source>
        <dbReference type="ARBA" id="ARBA00022598"/>
    </source>
</evidence>
<evidence type="ECO:0000256" key="6">
    <source>
        <dbReference type="ARBA" id="ARBA00022960"/>
    </source>
</evidence>
<dbReference type="InterPro" id="IPR036565">
    <property type="entry name" value="Mur-like_cat_sf"/>
</dbReference>
<evidence type="ECO:0000259" key="13">
    <source>
        <dbReference type="Pfam" id="PF02875"/>
    </source>
</evidence>
<feature type="domain" description="Mur ligase C-terminal" evidence="13">
    <location>
        <begin position="302"/>
        <end position="421"/>
    </location>
</feature>
<comment type="similarity">
    <text evidence="10">Belongs to the MurCDEF family. MurF subfamily.</text>
</comment>
<dbReference type="Gene3D" id="3.40.1190.10">
    <property type="entry name" value="Mur-like, catalytic domain"/>
    <property type="match status" value="1"/>
</dbReference>
<dbReference type="SUPFAM" id="SSF53244">
    <property type="entry name" value="MurD-like peptide ligases, peptide-binding domain"/>
    <property type="match status" value="1"/>
</dbReference>
<dbReference type="InterPro" id="IPR004101">
    <property type="entry name" value="Mur_ligase_C"/>
</dbReference>
<comment type="caution">
    <text evidence="15">The sequence shown here is derived from an EMBL/GenBank/DDBJ whole genome shotgun (WGS) entry which is preliminary data.</text>
</comment>
<dbReference type="PANTHER" id="PTHR43024:SF1">
    <property type="entry name" value="UDP-N-ACETYLMURAMOYL-TRIPEPTIDE--D-ALANYL-D-ALANINE LIGASE"/>
    <property type="match status" value="1"/>
</dbReference>
<protein>
    <recommendedName>
        <fullName evidence="10 11">UDP-N-acetylmuramoyl-tripeptide--D-alanyl-D-alanine ligase</fullName>
        <ecNumber evidence="10 11">6.3.2.10</ecNumber>
    </recommendedName>
    <alternativeName>
        <fullName evidence="10">D-alanyl-D-alanine-adding enzyme</fullName>
    </alternativeName>
</protein>
<keyword evidence="3 10" id="KW-0132">Cell division</keyword>
<dbReference type="InterPro" id="IPR036615">
    <property type="entry name" value="Mur_ligase_C_dom_sf"/>
</dbReference>
<dbReference type="InterPro" id="IPR035911">
    <property type="entry name" value="MurE/MurF_N"/>
</dbReference>
<dbReference type="HAMAP" id="MF_02019">
    <property type="entry name" value="MurF"/>
    <property type="match status" value="1"/>
</dbReference>
<comment type="function">
    <text evidence="10 11">Involved in cell wall formation. Catalyzes the final step in the synthesis of UDP-N-acetylmuramoyl-pentapeptide, the precursor of murein.</text>
</comment>
<proteinExistence type="inferred from homology"/>
<evidence type="ECO:0000313" key="15">
    <source>
        <dbReference type="EMBL" id="MBK3331938.1"/>
    </source>
</evidence>
<feature type="domain" description="Mur ligase central" evidence="14">
    <location>
        <begin position="101"/>
        <end position="278"/>
    </location>
</feature>
<keyword evidence="16" id="KW-1185">Reference proteome</keyword>
<dbReference type="SUPFAM" id="SSF53623">
    <property type="entry name" value="MurD-like peptide ligases, catalytic domain"/>
    <property type="match status" value="1"/>
</dbReference>
<evidence type="ECO:0000256" key="5">
    <source>
        <dbReference type="ARBA" id="ARBA00022840"/>
    </source>
</evidence>
<dbReference type="SUPFAM" id="SSF63418">
    <property type="entry name" value="MurE/MurF N-terminal domain"/>
    <property type="match status" value="1"/>
</dbReference>